<sequence length="498" mass="55545">MNTYFKYFLIVAAVMVFNSCSEETIDNLSKGKITGKVVAKGINSPLENVKISTNPSSSTVFTNEKGEFLLEEVVADQYSVQAEKEGYLTSFEGVKVQVNTSISVVFEMEVETAKNKTPNVPLIMEPSDMATNVDIDIQLKWKASDPEDDKLTYEVEIRNDKDNEILKFSNIEDTLFNVSGLRYGLKYFWQVSASDGINESAISAVNSFETLKFPSNRFLFVRQIEGNNVIFSADMNGNELQLTPVSMNCWRPRKNLAKNKIAFLATEGSKTHIYTMNPDGSNIFKVTSAIPVNGFDLDQMSFSWSKNGSRLIYPNFDMLYTVNSDGSGLQEIYKTPDGSLISECVLSEDESLMVLKTNNINGYGVSIYTIDSSGMVLNILLENVLGAAGGLDLTVDNKKVLYWYDVSGFENATYRQLNSSIYLYELVSSTTMLVSSQKQAGFNDIDPRFSPNDAEVIFMQTSNDGISQKDILKVKLSDLDDVNSRTVLFGNAEMPDWE</sequence>
<dbReference type="SUPFAM" id="SSF69304">
    <property type="entry name" value="Tricorn protease N-terminal domain"/>
    <property type="match status" value="1"/>
</dbReference>
<dbReference type="InterPro" id="IPR011042">
    <property type="entry name" value="6-blade_b-propeller_TolB-like"/>
</dbReference>
<evidence type="ECO:0000313" key="2">
    <source>
        <dbReference type="EMBL" id="GAA3585573.1"/>
    </source>
</evidence>
<dbReference type="EMBL" id="BAABCY010000105">
    <property type="protein sequence ID" value="GAA3585573.1"/>
    <property type="molecule type" value="Genomic_DNA"/>
</dbReference>
<comment type="caution">
    <text evidence="2">The sequence shown here is derived from an EMBL/GenBank/DDBJ whole genome shotgun (WGS) entry which is preliminary data.</text>
</comment>
<organism evidence="2 3">
    <name type="scientific">Snuella lapsa</name>
    <dbReference type="NCBI Taxonomy" id="870481"/>
    <lineage>
        <taxon>Bacteria</taxon>
        <taxon>Pseudomonadati</taxon>
        <taxon>Bacteroidota</taxon>
        <taxon>Flavobacteriia</taxon>
        <taxon>Flavobacteriales</taxon>
        <taxon>Flavobacteriaceae</taxon>
        <taxon>Snuella</taxon>
    </lineage>
</organism>
<protein>
    <recommendedName>
        <fullName evidence="1">Fibronectin type-III domain-containing protein</fullName>
    </recommendedName>
</protein>
<keyword evidence="3" id="KW-1185">Reference proteome</keyword>
<gene>
    <name evidence="2" type="ORF">GCM10022395_36990</name>
</gene>
<dbReference type="InterPro" id="IPR008969">
    <property type="entry name" value="CarboxyPept-like_regulatory"/>
</dbReference>
<feature type="domain" description="Fibronectin type-III" evidence="1">
    <location>
        <begin position="120"/>
        <end position="213"/>
    </location>
</feature>
<name>A0ABP6YMU2_9FLAO</name>
<evidence type="ECO:0000313" key="3">
    <source>
        <dbReference type="Proteomes" id="UP001500954"/>
    </source>
</evidence>
<dbReference type="Pfam" id="PF13620">
    <property type="entry name" value="CarboxypepD_reg"/>
    <property type="match status" value="1"/>
</dbReference>
<dbReference type="PROSITE" id="PS50853">
    <property type="entry name" value="FN3"/>
    <property type="match status" value="1"/>
</dbReference>
<evidence type="ECO:0000259" key="1">
    <source>
        <dbReference type="PROSITE" id="PS50853"/>
    </source>
</evidence>
<proteinExistence type="predicted"/>
<reference evidence="3" key="1">
    <citation type="journal article" date="2019" name="Int. J. Syst. Evol. Microbiol.">
        <title>The Global Catalogue of Microorganisms (GCM) 10K type strain sequencing project: providing services to taxonomists for standard genome sequencing and annotation.</title>
        <authorList>
            <consortium name="The Broad Institute Genomics Platform"/>
            <consortium name="The Broad Institute Genome Sequencing Center for Infectious Disease"/>
            <person name="Wu L."/>
            <person name="Ma J."/>
        </authorList>
    </citation>
    <scope>NUCLEOTIDE SEQUENCE [LARGE SCALE GENOMIC DNA]</scope>
    <source>
        <strain evidence="3">JCM 17111</strain>
    </source>
</reference>
<dbReference type="SUPFAM" id="SSF49464">
    <property type="entry name" value="Carboxypeptidase regulatory domain-like"/>
    <property type="match status" value="1"/>
</dbReference>
<dbReference type="CDD" id="cd00063">
    <property type="entry name" value="FN3"/>
    <property type="match status" value="1"/>
</dbReference>
<dbReference type="InterPro" id="IPR013783">
    <property type="entry name" value="Ig-like_fold"/>
</dbReference>
<dbReference type="Proteomes" id="UP001500954">
    <property type="component" value="Unassembled WGS sequence"/>
</dbReference>
<dbReference type="InterPro" id="IPR003961">
    <property type="entry name" value="FN3_dom"/>
</dbReference>
<dbReference type="SUPFAM" id="SSF49265">
    <property type="entry name" value="Fibronectin type III"/>
    <property type="match status" value="1"/>
</dbReference>
<dbReference type="Gene3D" id="2.60.40.10">
    <property type="entry name" value="Immunoglobulins"/>
    <property type="match status" value="1"/>
</dbReference>
<dbReference type="Gene3D" id="2.120.10.30">
    <property type="entry name" value="TolB, C-terminal domain"/>
    <property type="match status" value="1"/>
</dbReference>
<dbReference type="RefSeq" id="WP_345008058.1">
    <property type="nucleotide sequence ID" value="NZ_BAABCY010000105.1"/>
</dbReference>
<dbReference type="InterPro" id="IPR036116">
    <property type="entry name" value="FN3_sf"/>
</dbReference>
<accession>A0ABP6YMU2</accession>
<dbReference type="Gene3D" id="2.60.40.1120">
    <property type="entry name" value="Carboxypeptidase-like, regulatory domain"/>
    <property type="match status" value="1"/>
</dbReference>